<accession>A0A1I4UP13</accession>
<evidence type="ECO:0000256" key="1">
    <source>
        <dbReference type="ARBA" id="ARBA00022801"/>
    </source>
</evidence>
<dbReference type="EMBL" id="FOUT01000003">
    <property type="protein sequence ID" value="SFM90747.1"/>
    <property type="molecule type" value="Genomic_DNA"/>
</dbReference>
<keyword evidence="4" id="KW-1185">Reference proteome</keyword>
<sequence>MRQTIPRYVFLLFLLLSFLQFGCKSMHQTIKNTPSNPAPIYIDSMMENALDKKFFPGAQVIIGNNREIVFEKNYGFTDYSQTSQVNSDVVYDLASMTKVLATTLITMQLVSNHKLSVNDKLGEKVARFKNTPIANLTLFELLTHTSGLPSGFMFYQQLLQTPDHSPFLSKEKSSIYNLPFDTQFVSSSLEYNTAFITHQPKNKSVLIYDNLWLNPEFYEIVFKKIISAPIKTRGNYLYSDLNMILIQQVIEAVTHEKLDILVNRLYTSLELTSIGFTPLRWTTKDKVAPTEVDHLFRKDTIRAHVHDETAAVFGGVSGNAGLFSNAKSVAVICQLLLNKGVYNGKKILKSNVISKFTRSPLLKKGIYRGLGFDKRNSDYFFDINQYGHTGFTGTFFFVNPIKNRFLIVLTNRVHPTRTNRLMYADNFMAKIWRSVNL</sequence>
<dbReference type="InterPro" id="IPR050789">
    <property type="entry name" value="Diverse_Enzym_Activities"/>
</dbReference>
<evidence type="ECO:0000259" key="2">
    <source>
        <dbReference type="Pfam" id="PF00144"/>
    </source>
</evidence>
<gene>
    <name evidence="3" type="ORF">SAMN05444143_103258</name>
</gene>
<organism evidence="3 4">
    <name type="scientific">Flavobacterium succinicans</name>
    <dbReference type="NCBI Taxonomy" id="29536"/>
    <lineage>
        <taxon>Bacteria</taxon>
        <taxon>Pseudomonadati</taxon>
        <taxon>Bacteroidota</taxon>
        <taxon>Flavobacteriia</taxon>
        <taxon>Flavobacteriales</taxon>
        <taxon>Flavobacteriaceae</taxon>
        <taxon>Flavobacterium</taxon>
    </lineage>
</organism>
<reference evidence="4" key="1">
    <citation type="submission" date="2016-10" db="EMBL/GenBank/DDBJ databases">
        <authorList>
            <person name="Varghese N."/>
            <person name="Submissions S."/>
        </authorList>
    </citation>
    <scope>NUCLEOTIDE SEQUENCE [LARGE SCALE GENOMIC DNA]</scope>
    <source>
        <strain evidence="4">DSM 4002</strain>
    </source>
</reference>
<dbReference type="eggNOG" id="COG1680">
    <property type="taxonomic scope" value="Bacteria"/>
</dbReference>
<dbReference type="InterPro" id="IPR001466">
    <property type="entry name" value="Beta-lactam-related"/>
</dbReference>
<feature type="domain" description="Beta-lactamase-related" evidence="2">
    <location>
        <begin position="43"/>
        <end position="419"/>
    </location>
</feature>
<dbReference type="PANTHER" id="PTHR43283">
    <property type="entry name" value="BETA-LACTAMASE-RELATED"/>
    <property type="match status" value="1"/>
</dbReference>
<evidence type="ECO:0000313" key="4">
    <source>
        <dbReference type="Proteomes" id="UP000182961"/>
    </source>
</evidence>
<name>A0A1I4UP13_9FLAO</name>
<dbReference type="Pfam" id="PF00144">
    <property type="entry name" value="Beta-lactamase"/>
    <property type="match status" value="1"/>
</dbReference>
<dbReference type="PANTHER" id="PTHR43283:SF11">
    <property type="entry name" value="BETA-LACTAMASE-RELATED DOMAIN-CONTAINING PROTEIN"/>
    <property type="match status" value="1"/>
</dbReference>
<keyword evidence="1" id="KW-0378">Hydrolase</keyword>
<evidence type="ECO:0000313" key="3">
    <source>
        <dbReference type="EMBL" id="SFM90747.1"/>
    </source>
</evidence>
<dbReference type="GO" id="GO:0016787">
    <property type="term" value="F:hydrolase activity"/>
    <property type="evidence" value="ECO:0007669"/>
    <property type="project" value="UniProtKB-KW"/>
</dbReference>
<protein>
    <submittedName>
        <fullName evidence="3">CubicO group peptidase, beta-lactamase class C family</fullName>
    </submittedName>
</protein>
<dbReference type="Proteomes" id="UP000182961">
    <property type="component" value="Unassembled WGS sequence"/>
</dbReference>
<dbReference type="SUPFAM" id="SSF56601">
    <property type="entry name" value="beta-lactamase/transpeptidase-like"/>
    <property type="match status" value="1"/>
</dbReference>
<dbReference type="InterPro" id="IPR012338">
    <property type="entry name" value="Beta-lactam/transpept-like"/>
</dbReference>
<proteinExistence type="predicted"/>
<dbReference type="Gene3D" id="3.40.710.10">
    <property type="entry name" value="DD-peptidase/beta-lactamase superfamily"/>
    <property type="match status" value="1"/>
</dbReference>
<dbReference type="AlphaFoldDB" id="A0A1I4UP13"/>